<name>A0A1L0FMN5_9ASCO</name>
<dbReference type="OrthoDB" id="683240at2759"/>
<dbReference type="InterPro" id="IPR036188">
    <property type="entry name" value="FAD/NAD-bd_sf"/>
</dbReference>
<keyword evidence="6" id="KW-0503">Monooxygenase</keyword>
<dbReference type="GO" id="GO:0006744">
    <property type="term" value="P:ubiquinone biosynthetic process"/>
    <property type="evidence" value="ECO:0007669"/>
    <property type="project" value="EnsemblFungi"/>
</dbReference>
<feature type="domain" description="FAD-binding" evidence="7">
    <location>
        <begin position="345"/>
        <end position="404"/>
    </location>
</feature>
<evidence type="ECO:0000256" key="6">
    <source>
        <dbReference type="ARBA" id="ARBA00023033"/>
    </source>
</evidence>
<keyword evidence="3" id="KW-0285">Flavoprotein</keyword>
<evidence type="ECO:0000256" key="4">
    <source>
        <dbReference type="ARBA" id="ARBA00022827"/>
    </source>
</evidence>
<comment type="cofactor">
    <cofactor evidence="1">
        <name>FAD</name>
        <dbReference type="ChEBI" id="CHEBI:57692"/>
    </cofactor>
</comment>
<dbReference type="GO" id="GO:0005743">
    <property type="term" value="C:mitochondrial inner membrane"/>
    <property type="evidence" value="ECO:0007669"/>
    <property type="project" value="EnsemblFungi"/>
</dbReference>
<dbReference type="GO" id="GO:0016712">
    <property type="term" value="F:oxidoreductase activity, acting on paired donors, with incorporation or reduction of molecular oxygen, reduced flavin or flavoprotein as one donor, and incorporation of one atom of oxygen"/>
    <property type="evidence" value="ECO:0007669"/>
    <property type="project" value="EnsemblFungi"/>
</dbReference>
<comment type="similarity">
    <text evidence="2">Belongs to the UbiH/COQ6 family.</text>
</comment>
<sequence>MFKHTRYLKNAQHYDIVIVGGGPAGLTMLSALKNNPKINNKLTYKLIESNNLSKDIKNYTDLSDDQFTNRLISITPKNIEFLTSKLKLPLNFNKISKFNGISVFNGTSDFNKARIDIETESYMCEIMNIVNANYQNNQSNNILEMTKVKEIHFKDTYPVLKLTNDTDVSAKLVIGCDGYNSCIKKLINNGKGNGWSYNSFGVVGNLKYKYPITSSSKGWQIFLNSGPLAHLPLNNKDAGSMVWSCNKPMFDLFTKRCKNGQVLGRLINCAYVLDKPDYEYYLHKVFDLYESETLDSRLENKIIEEMDNRVDMVAEKLAKINTSNSQDNMLYMEENYPPLLDSVDLKTVGGFPLKVFHADEYSKDRLVLIGDACHNTHPLAGQGLNMGIEDIKELTKQLEIALDHGVDIGNNELVLKKYHQNRVLENSMMLIGTDFLHKLFSINHPAINNLTNVGMNIFNSLDTVKDWLSFRVSGKN</sequence>
<dbReference type="InterPro" id="IPR018168">
    <property type="entry name" value="Ubi_Hdrlase_CS"/>
</dbReference>
<dbReference type="SUPFAM" id="SSF51905">
    <property type="entry name" value="FAD/NAD(P)-binding domain"/>
    <property type="match status" value="1"/>
</dbReference>
<dbReference type="GO" id="GO:0071949">
    <property type="term" value="F:FAD binding"/>
    <property type="evidence" value="ECO:0007669"/>
    <property type="project" value="InterPro"/>
</dbReference>
<dbReference type="PANTHER" id="PTHR43876">
    <property type="entry name" value="UBIQUINONE BIOSYNTHESIS MONOOXYGENASE COQ6, MITOCHONDRIAL"/>
    <property type="match status" value="1"/>
</dbReference>
<proteinExistence type="inferred from homology"/>
<accession>A0A1L0FMN5</accession>
<dbReference type="VEuPathDB" id="FungiDB:HGUI_03022"/>
<keyword evidence="9" id="KW-1185">Reference proteome</keyword>
<dbReference type="GO" id="GO:0106364">
    <property type="term" value="F:4-hydroxy-3-all-trans-polyprenylbenzoate oxygenase activity"/>
    <property type="evidence" value="ECO:0007669"/>
    <property type="project" value="EnsemblFungi"/>
</dbReference>
<dbReference type="AlphaFoldDB" id="A0A1L0FMN5"/>
<dbReference type="PRINTS" id="PR00420">
    <property type="entry name" value="RNGMNOXGNASE"/>
</dbReference>
<dbReference type="Pfam" id="PF01494">
    <property type="entry name" value="FAD_binding_3"/>
    <property type="match status" value="1"/>
</dbReference>
<evidence type="ECO:0000256" key="1">
    <source>
        <dbReference type="ARBA" id="ARBA00001974"/>
    </source>
</evidence>
<keyword evidence="4" id="KW-0274">FAD</keyword>
<dbReference type="InterPro" id="IPR010971">
    <property type="entry name" value="UbiH/COQ6"/>
</dbReference>
<dbReference type="NCBIfam" id="TIGR01988">
    <property type="entry name" value="Ubi-OHases"/>
    <property type="match status" value="1"/>
</dbReference>
<dbReference type="PROSITE" id="PS01304">
    <property type="entry name" value="UBIH"/>
    <property type="match status" value="1"/>
</dbReference>
<dbReference type="InterPro" id="IPR051205">
    <property type="entry name" value="UbiH/COQ6_monooxygenase"/>
</dbReference>
<evidence type="ECO:0000256" key="2">
    <source>
        <dbReference type="ARBA" id="ARBA00005349"/>
    </source>
</evidence>
<gene>
    <name evidence="8" type="ORF">HGUI_03022</name>
</gene>
<dbReference type="Gene3D" id="3.50.50.60">
    <property type="entry name" value="FAD/NAD(P)-binding domain"/>
    <property type="match status" value="2"/>
</dbReference>
<evidence type="ECO:0000313" key="8">
    <source>
        <dbReference type="EMBL" id="SGZ40822.1"/>
    </source>
</evidence>
<keyword evidence="5" id="KW-0560">Oxidoreductase</keyword>
<dbReference type="EMBL" id="FQNF01000065">
    <property type="protein sequence ID" value="SGZ40822.1"/>
    <property type="molecule type" value="Genomic_DNA"/>
</dbReference>
<dbReference type="PANTHER" id="PTHR43876:SF7">
    <property type="entry name" value="UBIQUINONE BIOSYNTHESIS MONOOXYGENASE COQ6, MITOCHONDRIAL"/>
    <property type="match status" value="1"/>
</dbReference>
<evidence type="ECO:0000256" key="5">
    <source>
        <dbReference type="ARBA" id="ARBA00023002"/>
    </source>
</evidence>
<dbReference type="InterPro" id="IPR002938">
    <property type="entry name" value="FAD-bd"/>
</dbReference>
<protein>
    <recommendedName>
        <fullName evidence="7">FAD-binding domain-containing protein</fullName>
    </recommendedName>
</protein>
<dbReference type="Proteomes" id="UP000183365">
    <property type="component" value="Unassembled WGS sequence"/>
</dbReference>
<evidence type="ECO:0000256" key="3">
    <source>
        <dbReference type="ARBA" id="ARBA00022630"/>
    </source>
</evidence>
<organism evidence="8 9">
    <name type="scientific">Hanseniaspora guilliermondii</name>
    <dbReference type="NCBI Taxonomy" id="56406"/>
    <lineage>
        <taxon>Eukaryota</taxon>
        <taxon>Fungi</taxon>
        <taxon>Dikarya</taxon>
        <taxon>Ascomycota</taxon>
        <taxon>Saccharomycotina</taxon>
        <taxon>Saccharomycetes</taxon>
        <taxon>Saccharomycodales</taxon>
        <taxon>Saccharomycodaceae</taxon>
        <taxon>Hanseniaspora</taxon>
    </lineage>
</organism>
<evidence type="ECO:0000313" key="9">
    <source>
        <dbReference type="Proteomes" id="UP000183365"/>
    </source>
</evidence>
<reference evidence="9" key="1">
    <citation type="submission" date="2016-11" db="EMBL/GenBank/DDBJ databases">
        <authorList>
            <person name="Guldener U."/>
        </authorList>
    </citation>
    <scope>NUCLEOTIDE SEQUENCE [LARGE SCALE GENOMIC DNA]</scope>
</reference>
<evidence type="ECO:0000259" key="7">
    <source>
        <dbReference type="Pfam" id="PF01494"/>
    </source>
</evidence>